<dbReference type="InterPro" id="IPR036388">
    <property type="entry name" value="WH-like_DNA-bd_sf"/>
</dbReference>
<comment type="caution">
    <text evidence="5">The sequence shown here is derived from an EMBL/GenBank/DDBJ whole genome shotgun (WGS) entry which is preliminary data.</text>
</comment>
<dbReference type="Gene3D" id="1.10.10.10">
    <property type="entry name" value="Winged helix-like DNA-binding domain superfamily/Winged helix DNA-binding domain"/>
    <property type="match status" value="1"/>
</dbReference>
<evidence type="ECO:0000256" key="2">
    <source>
        <dbReference type="ARBA" id="ARBA00023125"/>
    </source>
</evidence>
<dbReference type="Pfam" id="PF07729">
    <property type="entry name" value="FCD"/>
    <property type="match status" value="1"/>
</dbReference>
<dbReference type="Pfam" id="PF00392">
    <property type="entry name" value="GntR"/>
    <property type="match status" value="1"/>
</dbReference>
<dbReference type="EMBL" id="QRAP01000003">
    <property type="protein sequence ID" value="RDK92944.1"/>
    <property type="molecule type" value="Genomic_DNA"/>
</dbReference>
<dbReference type="PANTHER" id="PTHR43537:SF21">
    <property type="entry name" value="GALACTONATE OPERON TRANSCRIPTIONAL REPRESSOR"/>
    <property type="match status" value="1"/>
</dbReference>
<evidence type="ECO:0000256" key="3">
    <source>
        <dbReference type="ARBA" id="ARBA00023163"/>
    </source>
</evidence>
<feature type="domain" description="HTH gntR-type" evidence="4">
    <location>
        <begin position="38"/>
        <end position="106"/>
    </location>
</feature>
<gene>
    <name evidence="5" type="ORF">C8D90_103337</name>
</gene>
<dbReference type="GO" id="GO:0003677">
    <property type="term" value="F:DNA binding"/>
    <property type="evidence" value="ECO:0007669"/>
    <property type="project" value="UniProtKB-KW"/>
</dbReference>
<dbReference type="InterPro" id="IPR000524">
    <property type="entry name" value="Tscrpt_reg_HTH_GntR"/>
</dbReference>
<dbReference type="GO" id="GO:0003700">
    <property type="term" value="F:DNA-binding transcription factor activity"/>
    <property type="evidence" value="ECO:0007669"/>
    <property type="project" value="InterPro"/>
</dbReference>
<dbReference type="SUPFAM" id="SSF46785">
    <property type="entry name" value="Winged helix' DNA-binding domain"/>
    <property type="match status" value="1"/>
</dbReference>
<dbReference type="InterPro" id="IPR008920">
    <property type="entry name" value="TF_FadR/GntR_C"/>
</dbReference>
<keyword evidence="3" id="KW-0804">Transcription</keyword>
<accession>A0A370QUK7</accession>
<evidence type="ECO:0000259" key="4">
    <source>
        <dbReference type="PROSITE" id="PS50949"/>
    </source>
</evidence>
<organism evidence="5 6">
    <name type="scientific">Enterobacillus tribolii</name>
    <dbReference type="NCBI Taxonomy" id="1487935"/>
    <lineage>
        <taxon>Bacteria</taxon>
        <taxon>Pseudomonadati</taxon>
        <taxon>Pseudomonadota</taxon>
        <taxon>Gammaproteobacteria</taxon>
        <taxon>Enterobacterales</taxon>
        <taxon>Hafniaceae</taxon>
        <taxon>Enterobacillus</taxon>
    </lineage>
</organism>
<dbReference type="InterPro" id="IPR011711">
    <property type="entry name" value="GntR_C"/>
</dbReference>
<dbReference type="SMART" id="SM00345">
    <property type="entry name" value="HTH_GNTR"/>
    <property type="match status" value="1"/>
</dbReference>
<dbReference type="PANTHER" id="PTHR43537">
    <property type="entry name" value="TRANSCRIPTIONAL REGULATOR, GNTR FAMILY"/>
    <property type="match status" value="1"/>
</dbReference>
<reference evidence="5 6" key="1">
    <citation type="submission" date="2018-07" db="EMBL/GenBank/DDBJ databases">
        <title>Genomic Encyclopedia of Type Strains, Phase IV (KMG-IV): sequencing the most valuable type-strain genomes for metagenomic binning, comparative biology and taxonomic classification.</title>
        <authorList>
            <person name="Goeker M."/>
        </authorList>
    </citation>
    <scope>NUCLEOTIDE SEQUENCE [LARGE SCALE GENOMIC DNA]</scope>
    <source>
        <strain evidence="5 6">DSM 103736</strain>
    </source>
</reference>
<dbReference type="SMART" id="SM00895">
    <property type="entry name" value="FCD"/>
    <property type="match status" value="1"/>
</dbReference>
<keyword evidence="1" id="KW-0805">Transcription regulation</keyword>
<dbReference type="CDD" id="cd07377">
    <property type="entry name" value="WHTH_GntR"/>
    <property type="match status" value="1"/>
</dbReference>
<protein>
    <submittedName>
        <fullName evidence="5">GntR family transcriptional regulator</fullName>
    </submittedName>
</protein>
<dbReference type="InterPro" id="IPR036390">
    <property type="entry name" value="WH_DNA-bd_sf"/>
</dbReference>
<name>A0A370QUK7_9GAMM</name>
<dbReference type="Gene3D" id="1.20.120.530">
    <property type="entry name" value="GntR ligand-binding domain-like"/>
    <property type="match status" value="1"/>
</dbReference>
<evidence type="ECO:0000313" key="6">
    <source>
        <dbReference type="Proteomes" id="UP000254848"/>
    </source>
</evidence>
<keyword evidence="6" id="KW-1185">Reference proteome</keyword>
<dbReference type="SUPFAM" id="SSF48008">
    <property type="entry name" value="GntR ligand-binding domain-like"/>
    <property type="match status" value="1"/>
</dbReference>
<evidence type="ECO:0000313" key="5">
    <source>
        <dbReference type="EMBL" id="RDK92944.1"/>
    </source>
</evidence>
<dbReference type="Proteomes" id="UP000254848">
    <property type="component" value="Unassembled WGS sequence"/>
</dbReference>
<dbReference type="AlphaFoldDB" id="A0A370QUK7"/>
<dbReference type="PROSITE" id="PS50949">
    <property type="entry name" value="HTH_GNTR"/>
    <property type="match status" value="1"/>
</dbReference>
<sequence length="264" mass="29764">MQGLYFISAVLFITNGVEYADNHDVVSNKDPAMQKHTLSKTDWIITEIGQQIVGGKYVPGAALPAENDLCEEFQTSRNIIREVLRALMAKRLVVVKRYRGAFVAARNQWNYLDTDVLQWVLAHDYDPRLISALSEVRNLVEPAIARWAAERATSGDLAVIEAALNDMHAGHQDFDAFNEADIRFHEAVLASVHNPVLQQLNVAISSLQRAVFERTYMPDEDNMPRTLREHQALYDAIRHQDADAAEHAALEMIASATRRLKDET</sequence>
<proteinExistence type="predicted"/>
<keyword evidence="2" id="KW-0238">DNA-binding</keyword>
<evidence type="ECO:0000256" key="1">
    <source>
        <dbReference type="ARBA" id="ARBA00023015"/>
    </source>
</evidence>
<dbReference type="PRINTS" id="PR00035">
    <property type="entry name" value="HTHGNTR"/>
</dbReference>